<evidence type="ECO:0000256" key="2">
    <source>
        <dbReference type="ARBA" id="ARBA00006865"/>
    </source>
</evidence>
<dbReference type="InterPro" id="IPR008263">
    <property type="entry name" value="GH16_AS"/>
</dbReference>
<dbReference type="Gene3D" id="2.60.120.200">
    <property type="match status" value="1"/>
</dbReference>
<dbReference type="PANTHER" id="PTHR31062">
    <property type="entry name" value="XYLOGLUCAN ENDOTRANSGLUCOSYLASE/HYDROLASE PROTEIN 8-RELATED"/>
    <property type="match status" value="1"/>
</dbReference>
<dbReference type="PROSITE" id="PS51762">
    <property type="entry name" value="GH16_2"/>
    <property type="match status" value="1"/>
</dbReference>
<evidence type="ECO:0000259" key="11">
    <source>
        <dbReference type="PROSITE" id="PS51762"/>
    </source>
</evidence>
<accession>A0ABN8G758</accession>
<evidence type="ECO:0000313" key="12">
    <source>
        <dbReference type="EMBL" id="CAH1196666.1"/>
    </source>
</evidence>
<reference evidence="12" key="1">
    <citation type="submission" date="2022-01" db="EMBL/GenBank/DDBJ databases">
        <authorList>
            <person name="Criscuolo A."/>
        </authorList>
    </citation>
    <scope>NUCLEOTIDE SEQUENCE</scope>
    <source>
        <strain evidence="12">CIP111892</strain>
    </source>
</reference>
<dbReference type="SUPFAM" id="SSF49899">
    <property type="entry name" value="Concanavalin A-like lectins/glucanases"/>
    <property type="match status" value="1"/>
</dbReference>
<evidence type="ECO:0000256" key="5">
    <source>
        <dbReference type="ARBA" id="ARBA00022801"/>
    </source>
</evidence>
<feature type="domain" description="GH16" evidence="11">
    <location>
        <begin position="22"/>
        <end position="248"/>
    </location>
</feature>
<dbReference type="InterPro" id="IPR008264">
    <property type="entry name" value="Beta_glucanase"/>
</dbReference>
<evidence type="ECO:0000313" key="13">
    <source>
        <dbReference type="Proteomes" id="UP000838324"/>
    </source>
</evidence>
<gene>
    <name evidence="12" type="primary">bglS</name>
    <name evidence="12" type="ORF">PAECIP111892_02294</name>
</gene>
<keyword evidence="13" id="KW-1185">Reference proteome</keyword>
<evidence type="ECO:0000256" key="6">
    <source>
        <dbReference type="ARBA" id="ARBA00023295"/>
    </source>
</evidence>
<dbReference type="Pfam" id="PF00722">
    <property type="entry name" value="Glyco_hydro_16"/>
    <property type="match status" value="1"/>
</dbReference>
<evidence type="ECO:0000256" key="1">
    <source>
        <dbReference type="ARBA" id="ARBA00000481"/>
    </source>
</evidence>
<comment type="caution">
    <text evidence="12">The sequence shown here is derived from an EMBL/GenBank/DDBJ whole genome shotgun (WGS) entry which is preliminary data.</text>
</comment>
<dbReference type="NCBIfam" id="NF047856">
    <property type="entry name" value="BGlucanaseBglS"/>
    <property type="match status" value="1"/>
</dbReference>
<comment type="catalytic activity">
    <reaction evidence="1">
        <text>Hydrolysis of (1-&gt;4)-beta-D-glucosidic linkages in beta-D-glucans containing (1-&gt;3)- and (1-&gt;4)-bonds.</text>
        <dbReference type="EC" id="3.2.1.73"/>
    </reaction>
</comment>
<dbReference type="Proteomes" id="UP000838324">
    <property type="component" value="Unassembled WGS sequence"/>
</dbReference>
<evidence type="ECO:0000256" key="8">
    <source>
        <dbReference type="ARBA" id="ARBA00029771"/>
    </source>
</evidence>
<evidence type="ECO:0000256" key="3">
    <source>
        <dbReference type="ARBA" id="ARBA00012690"/>
    </source>
</evidence>
<dbReference type="PROSITE" id="PS01034">
    <property type="entry name" value="GH16_1"/>
    <property type="match status" value="1"/>
</dbReference>
<proteinExistence type="inferred from homology"/>
<evidence type="ECO:0000256" key="7">
    <source>
        <dbReference type="ARBA" id="ARBA00029722"/>
    </source>
</evidence>
<keyword evidence="10" id="KW-0732">Signal</keyword>
<dbReference type="PRINTS" id="PR00737">
    <property type="entry name" value="GLHYDRLASE16"/>
</dbReference>
<comment type="similarity">
    <text evidence="2">Belongs to the glycosyl hydrolase 16 family.</text>
</comment>
<keyword evidence="5 12" id="KW-0378">Hydrolase</keyword>
<sequence length="250" mass="28144">MIRSRLITTFAAVAALSAAVWGIWAFTSASSSEAGSVKDNFTTFNTEFWKKTDGYSNGDMFNCTWRENNVSFAGDDLMTLSLTSPSPGEYDGAEYRSLNKYSYGRYEIRMKPAANPGVVSSFFTYTGPSEGEPWDEIDIEFLGKNTRQVQLNYFTGGTGGHEQVIDLGFDASEEFHRYAFDWKRDSITWYIDGRPVHTATENIPSTPGRIMMNLWNGTGVDSWLEPFDGKVPLHAYYDQFRYTPDQASGE</sequence>
<name>A0ABN8G758_9BACL</name>
<dbReference type="InterPro" id="IPR044791">
    <property type="entry name" value="Beta-glucanase/XTH"/>
</dbReference>
<evidence type="ECO:0000256" key="10">
    <source>
        <dbReference type="SAM" id="SignalP"/>
    </source>
</evidence>
<dbReference type="EMBL" id="CAKMMG010000001">
    <property type="protein sequence ID" value="CAH1196666.1"/>
    <property type="molecule type" value="Genomic_DNA"/>
</dbReference>
<keyword evidence="6 12" id="KW-0326">Glycosidase</keyword>
<dbReference type="GO" id="GO:0042972">
    <property type="term" value="F:licheninase activity"/>
    <property type="evidence" value="ECO:0007669"/>
    <property type="project" value="UniProtKB-EC"/>
</dbReference>
<dbReference type="CDD" id="cd02175">
    <property type="entry name" value="GH16_lichenase"/>
    <property type="match status" value="1"/>
</dbReference>
<organism evidence="12 13">
    <name type="scientific">Paenibacillus auburnensis</name>
    <dbReference type="NCBI Taxonomy" id="2905649"/>
    <lineage>
        <taxon>Bacteria</taxon>
        <taxon>Bacillati</taxon>
        <taxon>Bacillota</taxon>
        <taxon>Bacilli</taxon>
        <taxon>Bacillales</taxon>
        <taxon>Paenibacillaceae</taxon>
        <taxon>Paenibacillus</taxon>
    </lineage>
</organism>
<dbReference type="EC" id="3.2.1.73" evidence="3"/>
<dbReference type="InterPro" id="IPR000757">
    <property type="entry name" value="Beta-glucanase-like"/>
</dbReference>
<feature type="signal peptide" evidence="10">
    <location>
        <begin position="1"/>
        <end position="25"/>
    </location>
</feature>
<evidence type="ECO:0000256" key="4">
    <source>
        <dbReference type="ARBA" id="ARBA00014569"/>
    </source>
</evidence>
<protein>
    <recommendedName>
        <fullName evidence="4">Beta-glucanase</fullName>
        <ecNumber evidence="3">3.2.1.73</ecNumber>
    </recommendedName>
    <alternativeName>
        <fullName evidence="9">1,3-1,4-beta-D-glucan 4-glucanohydrolase</fullName>
    </alternativeName>
    <alternativeName>
        <fullName evidence="8">Endo-beta-1,3-1,4 glucanase</fullName>
    </alternativeName>
    <alternativeName>
        <fullName evidence="7">Lichenase</fullName>
    </alternativeName>
</protein>
<evidence type="ECO:0000256" key="9">
    <source>
        <dbReference type="ARBA" id="ARBA00031665"/>
    </source>
</evidence>
<feature type="chain" id="PRO_5046258592" description="Beta-glucanase" evidence="10">
    <location>
        <begin position="26"/>
        <end position="250"/>
    </location>
</feature>
<dbReference type="InterPro" id="IPR013320">
    <property type="entry name" value="ConA-like_dom_sf"/>
</dbReference>